<accession>A0A8B8LPX9</accession>
<evidence type="ECO:0000313" key="2">
    <source>
        <dbReference type="Proteomes" id="UP000694853"/>
    </source>
</evidence>
<evidence type="ECO:0000313" key="3">
    <source>
        <dbReference type="RefSeq" id="XP_027357478.1"/>
    </source>
</evidence>
<protein>
    <submittedName>
        <fullName evidence="3">UPF0481 protein At3g47200-like</fullName>
    </submittedName>
</protein>
<dbReference type="PANTHER" id="PTHR31170">
    <property type="entry name" value="BNAC04G53230D PROTEIN"/>
    <property type="match status" value="1"/>
</dbReference>
<dbReference type="PANTHER" id="PTHR31170:SF9">
    <property type="entry name" value="PROTEIN, PUTATIVE (DUF247)-RELATED"/>
    <property type="match status" value="1"/>
</dbReference>
<keyword evidence="1" id="KW-0812">Transmembrane</keyword>
<dbReference type="GeneID" id="113866880"/>
<dbReference type="RefSeq" id="XP_027357478.1">
    <property type="nucleotide sequence ID" value="XM_027501677.1"/>
</dbReference>
<dbReference type="AlphaFoldDB" id="A0A8B8LPX9"/>
<dbReference type="KEGG" id="aprc:113866880"/>
<dbReference type="Proteomes" id="UP000694853">
    <property type="component" value="Unplaced"/>
</dbReference>
<gene>
    <name evidence="3" type="primary">LOC113866880</name>
</gene>
<dbReference type="InterPro" id="IPR004158">
    <property type="entry name" value="DUF247_pln"/>
</dbReference>
<dbReference type="OrthoDB" id="1896044at2759"/>
<keyword evidence="2" id="KW-1185">Reference proteome</keyword>
<feature type="transmembrane region" description="Helical" evidence="1">
    <location>
        <begin position="408"/>
        <end position="430"/>
    </location>
</feature>
<sequence length="433" mass="50015">MGGQRSDSLSEQNLVTKLSKMLEGLVLPEDSGLNEQCIYKVPQTLRVSNPKAYTPRIVSIGPFHKKRDFGREDKILKPMEELKLKYLKGFLIRTKLHLNNFIVKLKELEHKIQSCYAGPIDFNSDDFLQMILIDACFIIEHFLRFYQENGWKEKDPLLQKHWLLIDIEHDLILLENQLPFFVLEDIYNLAGMQNEFPSFLEISFYYFSEFNRQNINPGRVCPRVSPKHFTDLLRTFLIPSSFDLGAPRKSAVIKHLYSASQLLEAGIKLEASPSNCLVDLNYYEGVLTMPTFGVHDDTEIYFRNILAFEHCHVLHSPIIIQYIKILDFLINTGKDVDILVDKKIIMNWMGDANAVATMVNSLGSNVFMPCFNSKYFSLCNDLNNFYENPLNKYKAIFVHEYFNTPWKIASTIAAIVLLLLTLIQTICSVVQLF</sequence>
<keyword evidence="1" id="KW-1133">Transmembrane helix</keyword>
<reference evidence="3" key="2">
    <citation type="submission" date="2025-08" db="UniProtKB">
        <authorList>
            <consortium name="RefSeq"/>
        </authorList>
    </citation>
    <scope>IDENTIFICATION</scope>
    <source>
        <tissue evidence="3">Young leaves</tissue>
    </source>
</reference>
<name>A0A8B8LPX9_ABRPR</name>
<organism evidence="2 3">
    <name type="scientific">Abrus precatorius</name>
    <name type="common">Indian licorice</name>
    <name type="synonym">Glycine abrus</name>
    <dbReference type="NCBI Taxonomy" id="3816"/>
    <lineage>
        <taxon>Eukaryota</taxon>
        <taxon>Viridiplantae</taxon>
        <taxon>Streptophyta</taxon>
        <taxon>Embryophyta</taxon>
        <taxon>Tracheophyta</taxon>
        <taxon>Spermatophyta</taxon>
        <taxon>Magnoliopsida</taxon>
        <taxon>eudicotyledons</taxon>
        <taxon>Gunneridae</taxon>
        <taxon>Pentapetalae</taxon>
        <taxon>rosids</taxon>
        <taxon>fabids</taxon>
        <taxon>Fabales</taxon>
        <taxon>Fabaceae</taxon>
        <taxon>Papilionoideae</taxon>
        <taxon>50 kb inversion clade</taxon>
        <taxon>NPAAA clade</taxon>
        <taxon>indigoferoid/millettioid clade</taxon>
        <taxon>Abreae</taxon>
        <taxon>Abrus</taxon>
    </lineage>
</organism>
<keyword evidence="1" id="KW-0472">Membrane</keyword>
<proteinExistence type="predicted"/>
<reference evidence="2" key="1">
    <citation type="journal article" date="2019" name="Toxins">
        <title>Detection of Abrin-Like and Prepropulchellin-Like Toxin Genes and Transcripts Using Whole Genome Sequencing and Full-Length Transcript Sequencing of Abrus precatorius.</title>
        <authorList>
            <person name="Hovde B.T."/>
            <person name="Daligault H.E."/>
            <person name="Hanschen E.R."/>
            <person name="Kunde Y.A."/>
            <person name="Johnson M.B."/>
            <person name="Starkenburg S.R."/>
            <person name="Johnson S.L."/>
        </authorList>
    </citation>
    <scope>NUCLEOTIDE SEQUENCE [LARGE SCALE GENOMIC DNA]</scope>
</reference>
<evidence type="ECO:0000256" key="1">
    <source>
        <dbReference type="SAM" id="Phobius"/>
    </source>
</evidence>
<dbReference type="Pfam" id="PF03140">
    <property type="entry name" value="DUF247"/>
    <property type="match status" value="1"/>
</dbReference>